<protein>
    <submittedName>
        <fullName evidence="2">Tetratricopeptide repeat protein</fullName>
    </submittedName>
</protein>
<dbReference type="EMBL" id="JBHLYR010000047">
    <property type="protein sequence ID" value="MFB9993372.1"/>
    <property type="molecule type" value="Genomic_DNA"/>
</dbReference>
<evidence type="ECO:0000313" key="3">
    <source>
        <dbReference type="Proteomes" id="UP001589733"/>
    </source>
</evidence>
<dbReference type="SUPFAM" id="SSF48452">
    <property type="entry name" value="TPR-like"/>
    <property type="match status" value="1"/>
</dbReference>
<keyword evidence="3" id="KW-1185">Reference proteome</keyword>
<feature type="repeat" description="TPR" evidence="1">
    <location>
        <begin position="45"/>
        <end position="78"/>
    </location>
</feature>
<sequence>MHLLDGGHHPSRARQGLIRCAWLQDDYAAIKQHAQALLAADPDNFEVLLDLARAHRGQGRYDEATALFNHALARETERSLRHNLFGSAVTAFRSGQQLTTALTFLNRLLQESDREEDSSPYPHLL</sequence>
<dbReference type="PROSITE" id="PS50005">
    <property type="entry name" value="TPR"/>
    <property type="match status" value="1"/>
</dbReference>
<dbReference type="Proteomes" id="UP001589733">
    <property type="component" value="Unassembled WGS sequence"/>
</dbReference>
<dbReference type="Gene3D" id="1.25.40.10">
    <property type="entry name" value="Tetratricopeptide repeat domain"/>
    <property type="match status" value="1"/>
</dbReference>
<dbReference type="RefSeq" id="WP_380012079.1">
    <property type="nucleotide sequence ID" value="NZ_JBHLYR010000047.1"/>
</dbReference>
<comment type="caution">
    <text evidence="2">The sequence shown here is derived from an EMBL/GenBank/DDBJ whole genome shotgun (WGS) entry which is preliminary data.</text>
</comment>
<accession>A0ABV6B0U3</accession>
<keyword evidence="1" id="KW-0802">TPR repeat</keyword>
<dbReference type="InterPro" id="IPR019734">
    <property type="entry name" value="TPR_rpt"/>
</dbReference>
<proteinExistence type="predicted"/>
<gene>
    <name evidence="2" type="ORF">ACFFLM_15495</name>
</gene>
<evidence type="ECO:0000256" key="1">
    <source>
        <dbReference type="PROSITE-ProRule" id="PRU00339"/>
    </source>
</evidence>
<reference evidence="2 3" key="1">
    <citation type="submission" date="2024-09" db="EMBL/GenBank/DDBJ databases">
        <authorList>
            <person name="Sun Q."/>
            <person name="Mori K."/>
        </authorList>
    </citation>
    <scope>NUCLEOTIDE SEQUENCE [LARGE SCALE GENOMIC DNA]</scope>
    <source>
        <strain evidence="2 3">JCM 13503</strain>
    </source>
</reference>
<name>A0ABV6B0U3_9DEIO</name>
<organism evidence="2 3">
    <name type="scientific">Deinococcus oregonensis</name>
    <dbReference type="NCBI Taxonomy" id="1805970"/>
    <lineage>
        <taxon>Bacteria</taxon>
        <taxon>Thermotogati</taxon>
        <taxon>Deinococcota</taxon>
        <taxon>Deinococci</taxon>
        <taxon>Deinococcales</taxon>
        <taxon>Deinococcaceae</taxon>
        <taxon>Deinococcus</taxon>
    </lineage>
</organism>
<dbReference type="InterPro" id="IPR011990">
    <property type="entry name" value="TPR-like_helical_dom_sf"/>
</dbReference>
<evidence type="ECO:0000313" key="2">
    <source>
        <dbReference type="EMBL" id="MFB9993372.1"/>
    </source>
</evidence>
<dbReference type="Pfam" id="PF14559">
    <property type="entry name" value="TPR_19"/>
    <property type="match status" value="1"/>
</dbReference>